<evidence type="ECO:0000259" key="14">
    <source>
        <dbReference type="PROSITE" id="PS50253"/>
    </source>
</evidence>
<evidence type="ECO:0000256" key="4">
    <source>
        <dbReference type="ARBA" id="ARBA00015944"/>
    </source>
</evidence>
<dbReference type="InterPro" id="IPR035973">
    <property type="entry name" value="Cyt_c_oxidase_su3-like_sf"/>
</dbReference>
<dbReference type="GO" id="GO:0005743">
    <property type="term" value="C:mitochondrial inner membrane"/>
    <property type="evidence" value="ECO:0007669"/>
    <property type="project" value="UniProtKB-SubCell"/>
</dbReference>
<evidence type="ECO:0000313" key="15">
    <source>
        <dbReference type="EMBL" id="KAK6925294.1"/>
    </source>
</evidence>
<dbReference type="InterPro" id="IPR024791">
    <property type="entry name" value="Cyt_c/ubiquinol_Oxase_su3"/>
</dbReference>
<comment type="subunit">
    <text evidence="3">Component of the cytochrome c oxidase (complex IV, CIV), a multisubunit enzyme composed of a catalytic core of 3 subunits and several supernumerary subunits. The complex exists as a monomer or a dimer and forms supercomplexes (SCs) in the inner mitochondrial membrane with ubiquinol-cytochrome c oxidoreductase (cytochrome b-c1 complex, complex III, CIII).</text>
</comment>
<keyword evidence="7" id="KW-1278">Translocase</keyword>
<dbReference type="CDD" id="cd01665">
    <property type="entry name" value="Cyt_c_Oxidase_III"/>
    <property type="match status" value="1"/>
</dbReference>
<feature type="transmembrane region" description="Helical" evidence="13">
    <location>
        <begin position="81"/>
        <end position="103"/>
    </location>
</feature>
<feature type="transmembrane region" description="Helical" evidence="13">
    <location>
        <begin position="243"/>
        <end position="263"/>
    </location>
</feature>
<name>A0AAN8V5L9_9MAGN</name>
<dbReference type="PANTHER" id="PTHR11403:SF7">
    <property type="entry name" value="CYTOCHROME C OXIDASE SUBUNIT 3"/>
    <property type="match status" value="1"/>
</dbReference>
<keyword evidence="6" id="KW-0999">Mitochondrion inner membrane</keyword>
<reference evidence="15 16" key="1">
    <citation type="submission" date="2023-12" db="EMBL/GenBank/DDBJ databases">
        <title>A high-quality genome assembly for Dillenia turbinata (Dilleniales).</title>
        <authorList>
            <person name="Chanderbali A."/>
        </authorList>
    </citation>
    <scope>NUCLEOTIDE SEQUENCE [LARGE SCALE GENOMIC DNA]</scope>
    <source>
        <strain evidence="15">LSX21</strain>
        <tissue evidence="15">Leaf</tissue>
    </source>
</reference>
<dbReference type="InterPro" id="IPR033945">
    <property type="entry name" value="Cyt_c_oxase_su3_dom"/>
</dbReference>
<gene>
    <name evidence="15" type="ORF">RJ641_009620</name>
</gene>
<dbReference type="Proteomes" id="UP001370490">
    <property type="component" value="Unassembled WGS sequence"/>
</dbReference>
<dbReference type="InterPro" id="IPR013833">
    <property type="entry name" value="Cyt_c_oxidase_su3_a-hlx"/>
</dbReference>
<evidence type="ECO:0000256" key="13">
    <source>
        <dbReference type="SAM" id="Phobius"/>
    </source>
</evidence>
<evidence type="ECO:0000256" key="2">
    <source>
        <dbReference type="ARBA" id="ARBA00010581"/>
    </source>
</evidence>
<evidence type="ECO:0000256" key="12">
    <source>
        <dbReference type="RuleBase" id="RU003375"/>
    </source>
</evidence>
<dbReference type="SUPFAM" id="SSF81452">
    <property type="entry name" value="Cytochrome c oxidase subunit III-like"/>
    <property type="match status" value="1"/>
</dbReference>
<comment type="catalytic activity">
    <reaction evidence="11">
        <text>4 Fe(II)-[cytochrome c] + O2 + 8 H(+)(in) = 4 Fe(III)-[cytochrome c] + 2 H2O + 4 H(+)(out)</text>
        <dbReference type="Rhea" id="RHEA:11436"/>
        <dbReference type="Rhea" id="RHEA-COMP:10350"/>
        <dbReference type="Rhea" id="RHEA-COMP:14399"/>
        <dbReference type="ChEBI" id="CHEBI:15377"/>
        <dbReference type="ChEBI" id="CHEBI:15378"/>
        <dbReference type="ChEBI" id="CHEBI:15379"/>
        <dbReference type="ChEBI" id="CHEBI:29033"/>
        <dbReference type="ChEBI" id="CHEBI:29034"/>
        <dbReference type="EC" id="7.1.1.9"/>
    </reaction>
    <physiologicalReaction direction="left-to-right" evidence="11">
        <dbReference type="Rhea" id="RHEA:11437"/>
    </physiologicalReaction>
</comment>
<organism evidence="15 16">
    <name type="scientific">Dillenia turbinata</name>
    <dbReference type="NCBI Taxonomy" id="194707"/>
    <lineage>
        <taxon>Eukaryota</taxon>
        <taxon>Viridiplantae</taxon>
        <taxon>Streptophyta</taxon>
        <taxon>Embryophyta</taxon>
        <taxon>Tracheophyta</taxon>
        <taxon>Spermatophyta</taxon>
        <taxon>Magnoliopsida</taxon>
        <taxon>eudicotyledons</taxon>
        <taxon>Gunneridae</taxon>
        <taxon>Pentapetalae</taxon>
        <taxon>Dilleniales</taxon>
        <taxon>Dilleniaceae</taxon>
        <taxon>Dillenia</taxon>
    </lineage>
</organism>
<keyword evidence="10 13" id="KW-0472">Membrane</keyword>
<keyword evidence="16" id="KW-1185">Reference proteome</keyword>
<comment type="similarity">
    <text evidence="2 12">Belongs to the cytochrome c oxidase subunit 3 family.</text>
</comment>
<dbReference type="FunFam" id="1.20.120.80:FF:000002">
    <property type="entry name" value="Cytochrome c oxidase subunit 3"/>
    <property type="match status" value="1"/>
</dbReference>
<keyword evidence="5 12" id="KW-0812">Transmembrane</keyword>
<protein>
    <recommendedName>
        <fullName evidence="4 12">Cytochrome c oxidase subunit 3</fullName>
    </recommendedName>
</protein>
<evidence type="ECO:0000256" key="1">
    <source>
        <dbReference type="ARBA" id="ARBA00004448"/>
    </source>
</evidence>
<evidence type="ECO:0000256" key="11">
    <source>
        <dbReference type="ARBA" id="ARBA00049512"/>
    </source>
</evidence>
<evidence type="ECO:0000256" key="3">
    <source>
        <dbReference type="ARBA" id="ARBA00011164"/>
    </source>
</evidence>
<dbReference type="GO" id="GO:0004129">
    <property type="term" value="F:cytochrome-c oxidase activity"/>
    <property type="evidence" value="ECO:0007669"/>
    <property type="project" value="UniProtKB-EC"/>
</dbReference>
<dbReference type="Pfam" id="PF00510">
    <property type="entry name" value="COX3"/>
    <property type="match status" value="1"/>
</dbReference>
<feature type="transmembrane region" description="Helical" evidence="13">
    <location>
        <begin position="202"/>
        <end position="223"/>
    </location>
</feature>
<comment type="caution">
    <text evidence="15">The sequence shown here is derived from an EMBL/GenBank/DDBJ whole genome shotgun (WGS) entry which is preliminary data.</text>
</comment>
<dbReference type="InterPro" id="IPR000298">
    <property type="entry name" value="Cyt_c_oxidase-like_su3"/>
</dbReference>
<comment type="subcellular location">
    <subcellularLocation>
        <location evidence="1">Mitochondrion inner membrane</location>
        <topology evidence="1">Multi-pass membrane protein</topology>
    </subcellularLocation>
</comment>
<feature type="domain" description="Heme-copper oxidase subunit III family profile" evidence="14">
    <location>
        <begin position="5"/>
        <end position="264"/>
    </location>
</feature>
<evidence type="ECO:0000313" key="16">
    <source>
        <dbReference type="Proteomes" id="UP001370490"/>
    </source>
</evidence>
<proteinExistence type="inferred from homology"/>
<feature type="transmembrane region" description="Helical" evidence="13">
    <location>
        <begin position="43"/>
        <end position="61"/>
    </location>
</feature>
<feature type="transmembrane region" description="Helical" evidence="13">
    <location>
        <begin position="162"/>
        <end position="182"/>
    </location>
</feature>
<dbReference type="FunFam" id="1.10.287.70:FF:000075">
    <property type="entry name" value="Cytochrome c oxidase subunit 3"/>
    <property type="match status" value="1"/>
</dbReference>
<dbReference type="GO" id="GO:0006123">
    <property type="term" value="P:mitochondrial electron transport, cytochrome c to oxygen"/>
    <property type="evidence" value="ECO:0007669"/>
    <property type="project" value="TreeGrafter"/>
</dbReference>
<dbReference type="PANTHER" id="PTHR11403">
    <property type="entry name" value="CYTOCHROME C OXIDASE SUBUNIT III"/>
    <property type="match status" value="1"/>
</dbReference>
<evidence type="ECO:0000256" key="10">
    <source>
        <dbReference type="ARBA" id="ARBA00023136"/>
    </source>
</evidence>
<dbReference type="PROSITE" id="PS50253">
    <property type="entry name" value="COX3"/>
    <property type="match status" value="1"/>
</dbReference>
<evidence type="ECO:0000256" key="8">
    <source>
        <dbReference type="ARBA" id="ARBA00022989"/>
    </source>
</evidence>
<keyword evidence="8 13" id="KW-1133">Transmembrane helix</keyword>
<dbReference type="Gene3D" id="1.20.120.80">
    <property type="entry name" value="Cytochrome c oxidase, subunit III, four-helix bundle"/>
    <property type="match status" value="1"/>
</dbReference>
<dbReference type="EMBL" id="JBAMMX010000016">
    <property type="protein sequence ID" value="KAK6925294.1"/>
    <property type="molecule type" value="Genomic_DNA"/>
</dbReference>
<sequence length="477" mass="53248">MIESQRHSYHLVDPSPWPISGSLGALATTVGGVMYMHPFQGGATLLSLGLIFILYTMFVWWRDVLRESTLEGHHTKVVQLGPRYGFILFIVSEVMFLFAFFWASSHSSLAPTVEIGGIWPPKGIGVLDPREIPFLNTLIPPSSGAAVTWAHHAILAGKEKRAVYALVATVSLALVSTGFQGMEYYQAPSTISDSIYGSTFSLATGFHGFHVIIGTLFLIICGIRQYLGHLTKEHHVGFEAAAWYWHFVDVVRLFLFVSIYWWGEPNGSNSSLAATKHIGLALRKERSVLISFLRTQPSPGQALDEARARPPGDLFCLVKETCQRWWFAKRIVPLYLERQVSLPSWSTLGVAERCHDCQKITSFGEAEEEIDPAFRECSPTAHGLSYHNKKIVGRPSYSKHFQKALLPLPIITPGKMGFCRFHSLHTFAKKPRLICDYLMGKVSSLIGLPFSFVRMETIAKIQSCSHYSKGRPGKMNS</sequence>
<evidence type="ECO:0000256" key="7">
    <source>
        <dbReference type="ARBA" id="ARBA00022967"/>
    </source>
</evidence>
<keyword evidence="9 12" id="KW-0496">Mitochondrion</keyword>
<evidence type="ECO:0000256" key="5">
    <source>
        <dbReference type="ARBA" id="ARBA00022692"/>
    </source>
</evidence>
<comment type="function">
    <text evidence="12">Component of the cytochrome c oxidase, the last enzyme in the mitochondrial electron transport chain which drives oxidative phosphorylation. The respiratory chain contains 3 multisubunit complexes succinate dehydrogenase (complex II, CII), ubiquinol-cytochrome c oxidoreductase (cytochrome b-c1 complex, complex III, CIII) and cytochrome c oxidase (complex IV, CIV), that cooperate to transfer electrons derived from NADH and succinate to molecular oxygen, creating an electrochemical gradient over the inner membrane that drives transmembrane transport and the ATP synthase. Cytochrome c oxidase is the component of the respiratory chain that catalyzes the reduction of oxygen to water. Electrons originating from reduced cytochrome c in the intermembrane space (IMS) are transferred via the dinuclear copper A center (CU(A)) of subunit 2 and heme A of subunit 1 to the active site in subunit 1, a binuclear center (BNC) formed by heme A3 and copper B (CU(B)). The BNC reduces molecular oxygen to 2 water molecules using 4 electrons from cytochrome c in the IMS and 4 protons from the mitochondrial matrix.</text>
</comment>
<evidence type="ECO:0000256" key="9">
    <source>
        <dbReference type="ARBA" id="ARBA00023128"/>
    </source>
</evidence>
<dbReference type="AlphaFoldDB" id="A0AAN8V5L9"/>
<evidence type="ECO:0000256" key="6">
    <source>
        <dbReference type="ARBA" id="ARBA00022792"/>
    </source>
</evidence>
<accession>A0AAN8V5L9</accession>
<dbReference type="Gene3D" id="1.10.287.70">
    <property type="match status" value="1"/>
</dbReference>